<evidence type="ECO:0000313" key="5">
    <source>
        <dbReference type="Proteomes" id="UP001209803"/>
    </source>
</evidence>
<feature type="DNA-binding region" description="H-T-H motif" evidence="2">
    <location>
        <begin position="28"/>
        <end position="47"/>
    </location>
</feature>
<dbReference type="InterPro" id="IPR036271">
    <property type="entry name" value="Tet_transcr_reg_TetR-rel_C_sf"/>
</dbReference>
<dbReference type="EMBL" id="CP120863">
    <property type="protein sequence ID" value="WFE90472.1"/>
    <property type="molecule type" value="Genomic_DNA"/>
</dbReference>
<evidence type="ECO:0000256" key="1">
    <source>
        <dbReference type="ARBA" id="ARBA00023125"/>
    </source>
</evidence>
<dbReference type="Gene3D" id="1.10.10.60">
    <property type="entry name" value="Homeodomain-like"/>
    <property type="match status" value="1"/>
</dbReference>
<proteinExistence type="predicted"/>
<dbReference type="InterPro" id="IPR023772">
    <property type="entry name" value="DNA-bd_HTH_TetR-type_CS"/>
</dbReference>
<dbReference type="InterPro" id="IPR009057">
    <property type="entry name" value="Homeodomain-like_sf"/>
</dbReference>
<dbReference type="InterPro" id="IPR039536">
    <property type="entry name" value="TetR_C_Proteobacteria"/>
</dbReference>
<dbReference type="SUPFAM" id="SSF48498">
    <property type="entry name" value="Tetracyclin repressor-like, C-terminal domain"/>
    <property type="match status" value="1"/>
</dbReference>
<dbReference type="PROSITE" id="PS01081">
    <property type="entry name" value="HTH_TETR_1"/>
    <property type="match status" value="1"/>
</dbReference>
<accession>A0ABY8F4Q3</accession>
<keyword evidence="1 2" id="KW-0238">DNA-binding</keyword>
<dbReference type="RefSeq" id="WP_265679699.1">
    <property type="nucleotide sequence ID" value="NZ_CP120863.1"/>
</dbReference>
<protein>
    <submittedName>
        <fullName evidence="4">TetR/AcrR family transcriptional regulator</fullName>
    </submittedName>
</protein>
<dbReference type="PANTHER" id="PTHR30055">
    <property type="entry name" value="HTH-TYPE TRANSCRIPTIONAL REGULATOR RUTR"/>
    <property type="match status" value="1"/>
</dbReference>
<keyword evidence="5" id="KW-1185">Reference proteome</keyword>
<dbReference type="Gene3D" id="1.10.357.10">
    <property type="entry name" value="Tetracycline Repressor, domain 2"/>
    <property type="match status" value="1"/>
</dbReference>
<dbReference type="PROSITE" id="PS50977">
    <property type="entry name" value="HTH_TETR_2"/>
    <property type="match status" value="1"/>
</dbReference>
<dbReference type="InterPro" id="IPR001647">
    <property type="entry name" value="HTH_TetR"/>
</dbReference>
<dbReference type="Proteomes" id="UP001209803">
    <property type="component" value="Chromosome"/>
</dbReference>
<dbReference type="PANTHER" id="PTHR30055:SF224">
    <property type="entry name" value="TRANSCRIPTIONAL REGULATOR TETR FAMILY"/>
    <property type="match status" value="1"/>
</dbReference>
<dbReference type="Pfam" id="PF14246">
    <property type="entry name" value="TetR_C_7"/>
    <property type="match status" value="1"/>
</dbReference>
<evidence type="ECO:0000313" key="4">
    <source>
        <dbReference type="EMBL" id="WFE90472.1"/>
    </source>
</evidence>
<gene>
    <name evidence="4" type="ORF">K1718_03720</name>
</gene>
<evidence type="ECO:0000256" key="2">
    <source>
        <dbReference type="PROSITE-ProRule" id="PRU00335"/>
    </source>
</evidence>
<dbReference type="PRINTS" id="PR00455">
    <property type="entry name" value="HTHTETR"/>
</dbReference>
<reference evidence="4 5" key="1">
    <citation type="submission" date="2023-03" db="EMBL/GenBank/DDBJ databases">
        <title>Roseibium porphyridii sp. nov. and Roseibium rhodosorbium sp. nov. isolated from marine algae, Porphyridium cruentum and Rhodosorus marinus, respectively.</title>
        <authorList>
            <person name="Lee M.W."/>
            <person name="Choi B.J."/>
            <person name="Lee J.K."/>
            <person name="Choi D.G."/>
            <person name="Baek J.H."/>
            <person name="Bayburt H."/>
            <person name="Kim J.M."/>
            <person name="Han D.M."/>
            <person name="Kim K.H."/>
            <person name="Jeon C.O."/>
        </authorList>
    </citation>
    <scope>NUCLEOTIDE SEQUENCE [LARGE SCALE GENOMIC DNA]</scope>
    <source>
        <strain evidence="4 5">KMA01</strain>
    </source>
</reference>
<sequence>MSVSDQKKKQIIEAAIAEFQERGFAGASMDRISDRAQVSKRTVYNHFESKEVLFKGINQCLADQINSALEMPYDPELPIREALIRLGWAEGELMINPCFMSLARMIMSETIRDPELAADMNSRMTKLSVFAEHIQEAIKEGKLSADDPSVAAEQFLGLLKSRAFYPNIYASRVPERPEMEKIIEESVDMFLARYAAKAV</sequence>
<dbReference type="Pfam" id="PF00440">
    <property type="entry name" value="TetR_N"/>
    <property type="match status" value="1"/>
</dbReference>
<name>A0ABY8F4Q3_9HYPH</name>
<evidence type="ECO:0000259" key="3">
    <source>
        <dbReference type="PROSITE" id="PS50977"/>
    </source>
</evidence>
<dbReference type="InterPro" id="IPR050109">
    <property type="entry name" value="HTH-type_TetR-like_transc_reg"/>
</dbReference>
<feature type="domain" description="HTH tetR-type" evidence="3">
    <location>
        <begin position="5"/>
        <end position="65"/>
    </location>
</feature>
<dbReference type="SUPFAM" id="SSF46689">
    <property type="entry name" value="Homeodomain-like"/>
    <property type="match status" value="1"/>
</dbReference>
<organism evidence="4 5">
    <name type="scientific">Roseibium porphyridii</name>
    <dbReference type="NCBI Taxonomy" id="2866279"/>
    <lineage>
        <taxon>Bacteria</taxon>
        <taxon>Pseudomonadati</taxon>
        <taxon>Pseudomonadota</taxon>
        <taxon>Alphaproteobacteria</taxon>
        <taxon>Hyphomicrobiales</taxon>
        <taxon>Stappiaceae</taxon>
        <taxon>Roseibium</taxon>
    </lineage>
</organism>